<protein>
    <submittedName>
        <fullName evidence="1">Uncharacterized protein</fullName>
    </submittedName>
</protein>
<accession>A0A077PDA3</accession>
<dbReference type="EMBL" id="CBSX010000213">
    <property type="protein sequence ID" value="CDH07716.1"/>
    <property type="molecule type" value="Genomic_DNA"/>
</dbReference>
<dbReference type="HOGENOM" id="CLU_3350534_0_0_6"/>
<comment type="caution">
    <text evidence="1">The sequence shown here is derived from an EMBL/GenBank/DDBJ whole genome shotgun (WGS) entry which is preliminary data.</text>
</comment>
<name>A0A077PDA3_XENBV</name>
<sequence>MEEVNSSDIISNYKLQNFPESFAVCDEKVIHYAYLLI</sequence>
<evidence type="ECO:0000313" key="1">
    <source>
        <dbReference type="EMBL" id="CDH07716.1"/>
    </source>
</evidence>
<reference evidence="1" key="1">
    <citation type="submission" date="2013-07" db="EMBL/GenBank/DDBJ databases">
        <title>Sub-species coevolution in mutualistic symbiosis.</title>
        <authorList>
            <person name="Murfin K."/>
            <person name="Klassen J."/>
            <person name="Lee M."/>
            <person name="Forst S."/>
            <person name="Stock P."/>
            <person name="Goodrich-Blair H."/>
        </authorList>
    </citation>
    <scope>NUCLEOTIDE SEQUENCE [LARGE SCALE GENOMIC DNA]</scope>
    <source>
        <strain evidence="1">Oregonense</strain>
    </source>
</reference>
<proteinExistence type="predicted"/>
<dbReference type="Proteomes" id="UP000028483">
    <property type="component" value="Unassembled WGS sequence"/>
</dbReference>
<gene>
    <name evidence="1" type="ORF">XBO1_480081</name>
</gene>
<dbReference type="AlphaFoldDB" id="A0A077PDA3"/>
<organism evidence="1 2">
    <name type="scientific">Xenorhabdus bovienii str. oregonense</name>
    <dbReference type="NCBI Taxonomy" id="1398202"/>
    <lineage>
        <taxon>Bacteria</taxon>
        <taxon>Pseudomonadati</taxon>
        <taxon>Pseudomonadota</taxon>
        <taxon>Gammaproteobacteria</taxon>
        <taxon>Enterobacterales</taxon>
        <taxon>Morganellaceae</taxon>
        <taxon>Xenorhabdus</taxon>
    </lineage>
</organism>
<evidence type="ECO:0000313" key="2">
    <source>
        <dbReference type="Proteomes" id="UP000028483"/>
    </source>
</evidence>